<name>A0A1Q1FZH9_9BACL</name>
<dbReference type="Pfam" id="PF02796">
    <property type="entry name" value="HTH_7"/>
    <property type="match status" value="1"/>
</dbReference>
<evidence type="ECO:0000313" key="1">
    <source>
        <dbReference type="EMBL" id="RPF56658.1"/>
    </source>
</evidence>
<sequence length="179" mass="21025">MNYGYIRPVTLYDDVDTQRLKISQHTDYIIEENHASNKNRIELDRLLNDNAQLSNLYITDLCILADSSKHLVDVLNHLNHKNIRLHIINLKLIIDGYESLTFLQTAEILSQFQSDIVKFRTKLGVEQSIKEGQKTGRPKRNDENLRRAIDMYLSKDYTLDEIKKHTNISRSTLYRHLDQ</sequence>
<dbReference type="InterPro" id="IPR006119">
    <property type="entry name" value="Resolv_N"/>
</dbReference>
<dbReference type="Proteomes" id="UP000277108">
    <property type="component" value="Unassembled WGS sequence"/>
</dbReference>
<organism evidence="1 2">
    <name type="scientific">Abyssicoccus albus</name>
    <dbReference type="NCBI Taxonomy" id="1817405"/>
    <lineage>
        <taxon>Bacteria</taxon>
        <taxon>Bacillati</taxon>
        <taxon>Bacillota</taxon>
        <taxon>Bacilli</taxon>
        <taxon>Bacillales</taxon>
        <taxon>Abyssicoccaceae</taxon>
    </lineage>
</organism>
<dbReference type="SUPFAM" id="SSF53041">
    <property type="entry name" value="Resolvase-like"/>
    <property type="match status" value="1"/>
</dbReference>
<dbReference type="InterPro" id="IPR036162">
    <property type="entry name" value="Resolvase-like_N_sf"/>
</dbReference>
<protein>
    <submittedName>
        <fullName evidence="1">DNA invertase Pin-like site-specific DNA recombinase</fullName>
    </submittedName>
</protein>
<dbReference type="STRING" id="1849491.BVH56_00285"/>
<dbReference type="RefSeq" id="WP_077139574.1">
    <property type="nucleotide sequence ID" value="NZ_CBCSGK010000004.1"/>
</dbReference>
<dbReference type="GO" id="GO:0000150">
    <property type="term" value="F:DNA strand exchange activity"/>
    <property type="evidence" value="ECO:0007669"/>
    <property type="project" value="InterPro"/>
</dbReference>
<gene>
    <name evidence="1" type="ORF">EDD62_1312</name>
</gene>
<reference evidence="1 2" key="1">
    <citation type="submission" date="2018-11" db="EMBL/GenBank/DDBJ databases">
        <title>Genomic Encyclopedia of Type Strains, Phase IV (KMG-IV): sequencing the most valuable type-strain genomes for metagenomic binning, comparative biology and taxonomic classification.</title>
        <authorList>
            <person name="Goeker M."/>
        </authorList>
    </citation>
    <scope>NUCLEOTIDE SEQUENCE [LARGE SCALE GENOMIC DNA]</scope>
    <source>
        <strain evidence="1 2">DSM 29158</strain>
    </source>
</reference>
<dbReference type="EMBL" id="RKRK01000003">
    <property type="protein sequence ID" value="RPF56658.1"/>
    <property type="molecule type" value="Genomic_DNA"/>
</dbReference>
<proteinExistence type="predicted"/>
<accession>A0A3N5C398</accession>
<dbReference type="InterPro" id="IPR006120">
    <property type="entry name" value="Resolvase_HTH_dom"/>
</dbReference>
<dbReference type="SMART" id="SM00857">
    <property type="entry name" value="Resolvase"/>
    <property type="match status" value="1"/>
</dbReference>
<dbReference type="Gene3D" id="3.40.50.1390">
    <property type="entry name" value="Resolvase, N-terminal catalytic domain"/>
    <property type="match status" value="1"/>
</dbReference>
<accession>A0A1Q1FZH9</accession>
<dbReference type="AlphaFoldDB" id="A0A1Q1FZH9"/>
<dbReference type="Gene3D" id="1.10.10.60">
    <property type="entry name" value="Homeodomain-like"/>
    <property type="match status" value="1"/>
</dbReference>
<dbReference type="OrthoDB" id="9797501at2"/>
<dbReference type="Pfam" id="PF00239">
    <property type="entry name" value="Resolvase"/>
    <property type="match status" value="1"/>
</dbReference>
<evidence type="ECO:0000313" key="2">
    <source>
        <dbReference type="Proteomes" id="UP000277108"/>
    </source>
</evidence>
<comment type="caution">
    <text evidence="1">The sequence shown here is derived from an EMBL/GenBank/DDBJ whole genome shotgun (WGS) entry which is preliminary data.</text>
</comment>
<dbReference type="GO" id="GO:0003677">
    <property type="term" value="F:DNA binding"/>
    <property type="evidence" value="ECO:0007669"/>
    <property type="project" value="InterPro"/>
</dbReference>
<keyword evidence="2" id="KW-1185">Reference proteome</keyword>